<dbReference type="EMBL" id="CCBP010000026">
    <property type="protein sequence ID" value="CDO68824.1"/>
    <property type="molecule type" value="Genomic_DNA"/>
</dbReference>
<dbReference type="InterPro" id="IPR045172">
    <property type="entry name" value="TBCB_Ubl"/>
</dbReference>
<dbReference type="SMART" id="SM01052">
    <property type="entry name" value="CAP_GLY"/>
    <property type="match status" value="1"/>
</dbReference>
<evidence type="ECO:0000256" key="4">
    <source>
        <dbReference type="ARBA" id="ARBA00025779"/>
    </source>
</evidence>
<dbReference type="SUPFAM" id="SSF54236">
    <property type="entry name" value="Ubiquitin-like"/>
    <property type="match status" value="1"/>
</dbReference>
<dbReference type="CDD" id="cd01789">
    <property type="entry name" value="Ubl_TBCB"/>
    <property type="match status" value="1"/>
</dbReference>
<dbReference type="GO" id="GO:0005829">
    <property type="term" value="C:cytosol"/>
    <property type="evidence" value="ECO:0007669"/>
    <property type="project" value="UniProtKB-ARBA"/>
</dbReference>
<dbReference type="InterPro" id="IPR000626">
    <property type="entry name" value="Ubiquitin-like_dom"/>
</dbReference>
<evidence type="ECO:0000259" key="5">
    <source>
        <dbReference type="PROSITE" id="PS50245"/>
    </source>
</evidence>
<evidence type="ECO:0000256" key="1">
    <source>
        <dbReference type="ARBA" id="ARBA00004496"/>
    </source>
</evidence>
<keyword evidence="7" id="KW-1185">Reference proteome</keyword>
<dbReference type="AlphaFoldDB" id="A0A060S994"/>
<dbReference type="Proteomes" id="UP000029665">
    <property type="component" value="Unassembled WGS sequence"/>
</dbReference>
<dbReference type="PROSITE" id="PS50245">
    <property type="entry name" value="CAP_GLY_2"/>
    <property type="match status" value="1"/>
</dbReference>
<dbReference type="Gene3D" id="2.30.30.190">
    <property type="entry name" value="CAP Gly-rich-like domain"/>
    <property type="match status" value="1"/>
</dbReference>
<protein>
    <recommendedName>
        <fullName evidence="5">CAP-Gly domain-containing protein</fullName>
    </recommendedName>
</protein>
<dbReference type="OMA" id="AWKKKMQ"/>
<sequence length="256" mass="28910">MMYSTVNVFVVSPDTRSERRFDLGLTVGQLKVRIAVFSEVPVRLDLNGAKRGQNKLELITGIPVQNQEISVLPSEDATQALCVLADDDKKLGFYGIHDWQVLKVNDLNPATSFTGQLSDTSQVDKFELSEAEYAQRQDTVLAYKQRHKIGRFADRSSEEPQEPPHVDIPIGARCEVESAEKDFRKRGTVRYVGPTEFAKGIWVGIEYDEPIGKNDGSVKGKRYFECQPNFGVFVKPERVKVGDYPVEEINFDDEEM</sequence>
<dbReference type="InterPro" id="IPR029071">
    <property type="entry name" value="Ubiquitin-like_domsf"/>
</dbReference>
<dbReference type="PANTHER" id="PTHR18916">
    <property type="entry name" value="DYNACTIN 1-RELATED MICROTUBULE-BINDING"/>
    <property type="match status" value="1"/>
</dbReference>
<dbReference type="STRING" id="5643.A0A060S994"/>
<dbReference type="HOGENOM" id="CLU_067577_2_0_1"/>
<reference evidence="6" key="1">
    <citation type="submission" date="2014-01" db="EMBL/GenBank/DDBJ databases">
        <title>The genome of the white-rot fungus Pycnoporus cinnabarinus: a basidiomycete model with a versatile arsenal for lignocellulosic biomass breakdown.</title>
        <authorList>
            <person name="Levasseur A."/>
            <person name="Lomascolo A."/>
            <person name="Ruiz-Duenas F.J."/>
            <person name="Uzan E."/>
            <person name="Piumi F."/>
            <person name="Kues U."/>
            <person name="Ram A.F.J."/>
            <person name="Murat C."/>
            <person name="Haon M."/>
            <person name="Benoit I."/>
            <person name="Arfi Y."/>
            <person name="Chevret D."/>
            <person name="Drula E."/>
            <person name="Kwon M.J."/>
            <person name="Gouret P."/>
            <person name="Lesage-Meessen L."/>
            <person name="Lombard V."/>
            <person name="Mariette J."/>
            <person name="Noirot C."/>
            <person name="Park J."/>
            <person name="Patyshakuliyeva A."/>
            <person name="Wieneger R.A.B."/>
            <person name="Wosten H.A.B."/>
            <person name="Martin F."/>
            <person name="Coutinho P.M."/>
            <person name="de Vries R."/>
            <person name="Martinez A.T."/>
            <person name="Klopp C."/>
            <person name="Pontarotti P."/>
            <person name="Henrissat B."/>
            <person name="Record E."/>
        </authorList>
    </citation>
    <scope>NUCLEOTIDE SEQUENCE [LARGE SCALE GENOMIC DNA]</scope>
    <source>
        <strain evidence="6">BRFM137</strain>
    </source>
</reference>
<dbReference type="GO" id="GO:0005938">
    <property type="term" value="C:cell cortex"/>
    <property type="evidence" value="ECO:0007669"/>
    <property type="project" value="TreeGrafter"/>
</dbReference>
<dbReference type="GO" id="GO:0007023">
    <property type="term" value="P:post-chaperonin tubulin folding pathway"/>
    <property type="evidence" value="ECO:0007669"/>
    <property type="project" value="InterPro"/>
</dbReference>
<comment type="caution">
    <text evidence="6">The sequence shown here is derived from an EMBL/GenBank/DDBJ whole genome shotgun (WGS) entry which is preliminary data.</text>
</comment>
<feature type="domain" description="CAP-Gly" evidence="5">
    <location>
        <begin position="193"/>
        <end position="235"/>
    </location>
</feature>
<keyword evidence="3" id="KW-0143">Chaperone</keyword>
<dbReference type="InterPro" id="IPR036859">
    <property type="entry name" value="CAP-Gly_dom_sf"/>
</dbReference>
<organism evidence="6 7">
    <name type="scientific">Pycnoporus cinnabarinus</name>
    <name type="common">Cinnabar-red polypore</name>
    <name type="synonym">Trametes cinnabarina</name>
    <dbReference type="NCBI Taxonomy" id="5643"/>
    <lineage>
        <taxon>Eukaryota</taxon>
        <taxon>Fungi</taxon>
        <taxon>Dikarya</taxon>
        <taxon>Basidiomycota</taxon>
        <taxon>Agaricomycotina</taxon>
        <taxon>Agaricomycetes</taxon>
        <taxon>Polyporales</taxon>
        <taxon>Polyporaceae</taxon>
        <taxon>Trametes</taxon>
    </lineage>
</organism>
<dbReference type="PROSITE" id="PS00845">
    <property type="entry name" value="CAP_GLY_1"/>
    <property type="match status" value="1"/>
</dbReference>
<dbReference type="OrthoDB" id="5295208at2759"/>
<dbReference type="GO" id="GO:0007021">
    <property type="term" value="P:tubulin complex assembly"/>
    <property type="evidence" value="ECO:0007669"/>
    <property type="project" value="InterPro"/>
</dbReference>
<dbReference type="Pfam" id="PF14560">
    <property type="entry name" value="Ubiquitin_2"/>
    <property type="match status" value="2"/>
</dbReference>
<accession>A0A060S994</accession>
<evidence type="ECO:0000256" key="2">
    <source>
        <dbReference type="ARBA" id="ARBA00022490"/>
    </source>
</evidence>
<dbReference type="GO" id="GO:0035371">
    <property type="term" value="C:microtubule plus-end"/>
    <property type="evidence" value="ECO:0007669"/>
    <property type="project" value="TreeGrafter"/>
</dbReference>
<proteinExistence type="inferred from homology"/>
<dbReference type="InterPro" id="IPR000938">
    <property type="entry name" value="CAP-Gly_domain"/>
</dbReference>
<dbReference type="GO" id="GO:0043014">
    <property type="term" value="F:alpha-tubulin binding"/>
    <property type="evidence" value="ECO:0007669"/>
    <property type="project" value="InterPro"/>
</dbReference>
<name>A0A060S994_PYCCI</name>
<comment type="similarity">
    <text evidence="4">Belongs to the TBCB family.</text>
</comment>
<dbReference type="SUPFAM" id="SSF74924">
    <property type="entry name" value="Cap-Gly domain"/>
    <property type="match status" value="1"/>
</dbReference>
<dbReference type="Pfam" id="PF01302">
    <property type="entry name" value="CAP_GLY"/>
    <property type="match status" value="1"/>
</dbReference>
<comment type="subcellular location">
    <subcellularLocation>
        <location evidence="1">Cytoplasm</location>
    </subcellularLocation>
</comment>
<gene>
    <name evidence="6" type="ORF">BN946_scf184805.g33</name>
</gene>
<dbReference type="GO" id="GO:0031122">
    <property type="term" value="P:cytoplasmic microtubule organization"/>
    <property type="evidence" value="ECO:0007669"/>
    <property type="project" value="TreeGrafter"/>
</dbReference>
<dbReference type="GO" id="GO:0005634">
    <property type="term" value="C:nucleus"/>
    <property type="evidence" value="ECO:0007669"/>
    <property type="project" value="TreeGrafter"/>
</dbReference>
<dbReference type="FunFam" id="2.30.30.190:FF:000013">
    <property type="entry name" value="Tubulin-folding cofactor B"/>
    <property type="match status" value="1"/>
</dbReference>
<dbReference type="GO" id="GO:0051010">
    <property type="term" value="F:microtubule plus-end binding"/>
    <property type="evidence" value="ECO:0007669"/>
    <property type="project" value="TreeGrafter"/>
</dbReference>
<dbReference type="PANTHER" id="PTHR18916:SF85">
    <property type="entry name" value="TUBULIN-FOLDING COFACTOR B"/>
    <property type="match status" value="1"/>
</dbReference>
<evidence type="ECO:0000313" key="6">
    <source>
        <dbReference type="EMBL" id="CDO68824.1"/>
    </source>
</evidence>
<evidence type="ECO:0000313" key="7">
    <source>
        <dbReference type="Proteomes" id="UP000029665"/>
    </source>
</evidence>
<keyword evidence="2" id="KW-0963">Cytoplasm</keyword>
<evidence type="ECO:0000256" key="3">
    <source>
        <dbReference type="ARBA" id="ARBA00023186"/>
    </source>
</evidence>
<dbReference type="Gene3D" id="3.10.20.90">
    <property type="entry name" value="Phosphatidylinositol 3-kinase Catalytic Subunit, Chain A, domain 1"/>
    <property type="match status" value="1"/>
</dbReference>